<proteinExistence type="predicted"/>
<feature type="region of interest" description="Disordered" evidence="1">
    <location>
        <begin position="138"/>
        <end position="160"/>
    </location>
</feature>
<dbReference type="STRING" id="501024.RTCCBAU85039_2554"/>
<keyword evidence="5" id="KW-1185">Reference proteome</keyword>
<reference evidence="4" key="1">
    <citation type="submission" date="2016-10" db="EMBL/GenBank/DDBJ databases">
        <authorList>
            <person name="Wibberg D."/>
        </authorList>
    </citation>
    <scope>NUCLEOTIDE SEQUENCE [LARGE SCALE GENOMIC DNA]</scope>
</reference>
<evidence type="ECO:0000313" key="3">
    <source>
        <dbReference type="EMBL" id="SEN93979.1"/>
    </source>
</evidence>
<reference evidence="2" key="2">
    <citation type="submission" date="2016-10" db="EMBL/GenBank/DDBJ databases">
        <authorList>
            <person name="de Groot N.N."/>
        </authorList>
    </citation>
    <scope>NUCLEOTIDE SEQUENCE [LARGE SCALE GENOMIC DNA]</scope>
    <source>
        <strain evidence="2">CCBAU85039</strain>
    </source>
</reference>
<dbReference type="Proteomes" id="UP000198939">
    <property type="component" value="Unassembled WGS sequence"/>
</dbReference>
<dbReference type="EMBL" id="FOCV01000009">
    <property type="protein sequence ID" value="SEN93979.1"/>
    <property type="molecule type" value="Genomic_DNA"/>
</dbReference>
<gene>
    <name evidence="2" type="ORF">RTCCBAU85039_2554</name>
    <name evidence="3" type="ORF">SAMN05216228_1009101</name>
</gene>
<protein>
    <submittedName>
        <fullName evidence="2">Uncharacterized protein</fullName>
    </submittedName>
</protein>
<evidence type="ECO:0000313" key="5">
    <source>
        <dbReference type="Proteomes" id="UP000198939"/>
    </source>
</evidence>
<dbReference type="Proteomes" id="UP000183063">
    <property type="component" value="Unassembled WGS sequence"/>
</dbReference>
<organism evidence="2 4">
    <name type="scientific">Rhizobium tibeticum</name>
    <dbReference type="NCBI Taxonomy" id="501024"/>
    <lineage>
        <taxon>Bacteria</taxon>
        <taxon>Pseudomonadati</taxon>
        <taxon>Pseudomonadota</taxon>
        <taxon>Alphaproteobacteria</taxon>
        <taxon>Hyphomicrobiales</taxon>
        <taxon>Rhizobiaceae</taxon>
        <taxon>Rhizobium/Agrobacterium group</taxon>
        <taxon>Rhizobium</taxon>
    </lineage>
</organism>
<sequence length="194" mass="21881">MPRRRLFNPAAPAKLSACKWAPWSVVQDAGRWPSRRECPIDGGHLELNRSQVLAPTDWATTTAKFYRRACRLDRRQCPGSLRRDPFEKAQHDSNTYNDWFLDRAFVLVPIQGLAAQLTTMKEYPPRQMPGSFNLGKIEEGFRQSGGNGPQPSPAIAPSGHGRWPVMVQRLEHRPPQGLTIAADYADRFCEDLVG</sequence>
<reference evidence="3 5" key="3">
    <citation type="submission" date="2016-10" db="EMBL/GenBank/DDBJ databases">
        <authorList>
            <person name="Varghese N."/>
            <person name="Submissions S."/>
        </authorList>
    </citation>
    <scope>NUCLEOTIDE SEQUENCE [LARGE SCALE GENOMIC DNA]</scope>
    <source>
        <strain evidence="3 5">CGMCC 1.7071</strain>
    </source>
</reference>
<name>A0A1H8KLZ5_9HYPH</name>
<evidence type="ECO:0000313" key="2">
    <source>
        <dbReference type="EMBL" id="SEH82386.1"/>
    </source>
</evidence>
<dbReference type="EMBL" id="FNXB01000011">
    <property type="protein sequence ID" value="SEH82386.1"/>
    <property type="molecule type" value="Genomic_DNA"/>
</dbReference>
<dbReference type="AlphaFoldDB" id="A0A1H8KLZ5"/>
<accession>A0A1H8KLZ5</accession>
<evidence type="ECO:0000313" key="4">
    <source>
        <dbReference type="Proteomes" id="UP000183063"/>
    </source>
</evidence>
<evidence type="ECO:0000256" key="1">
    <source>
        <dbReference type="SAM" id="MobiDB-lite"/>
    </source>
</evidence>